<evidence type="ECO:0000256" key="2">
    <source>
        <dbReference type="ARBA" id="ARBA00022670"/>
    </source>
</evidence>
<evidence type="ECO:0000256" key="5">
    <source>
        <dbReference type="ARBA" id="ARBA00022807"/>
    </source>
</evidence>
<evidence type="ECO:0000313" key="9">
    <source>
        <dbReference type="Proteomes" id="UP000796880"/>
    </source>
</evidence>
<dbReference type="AlphaFoldDB" id="A0A8K0HRI5"/>
<dbReference type="SUPFAM" id="SSF54001">
    <property type="entry name" value="Cysteine proteinases"/>
    <property type="match status" value="1"/>
</dbReference>
<dbReference type="OrthoDB" id="1939479at2759"/>
<dbReference type="Gene3D" id="3.40.395.10">
    <property type="entry name" value="Adenoviral Proteinase, Chain A"/>
    <property type="match status" value="1"/>
</dbReference>
<evidence type="ECO:0000256" key="4">
    <source>
        <dbReference type="ARBA" id="ARBA00022801"/>
    </source>
</evidence>
<evidence type="ECO:0000259" key="7">
    <source>
        <dbReference type="PROSITE" id="PS50600"/>
    </source>
</evidence>
<evidence type="ECO:0000256" key="1">
    <source>
        <dbReference type="ARBA" id="ARBA00005234"/>
    </source>
</evidence>
<protein>
    <recommendedName>
        <fullName evidence="7">Ubiquitin-like protease family profile domain-containing protein</fullName>
    </recommendedName>
</protein>
<keyword evidence="4" id="KW-0378">Hydrolase</keyword>
<reference evidence="8" key="1">
    <citation type="submission" date="2020-03" db="EMBL/GenBank/DDBJ databases">
        <title>A high-quality chromosome-level genome assembly of a woody plant with both climbing and erect habits, Rhamnella rubrinervis.</title>
        <authorList>
            <person name="Lu Z."/>
            <person name="Yang Y."/>
            <person name="Zhu X."/>
            <person name="Sun Y."/>
        </authorList>
    </citation>
    <scope>NUCLEOTIDE SEQUENCE</scope>
    <source>
        <strain evidence="8">BYM</strain>
        <tissue evidence="8">Leaf</tissue>
    </source>
</reference>
<keyword evidence="9" id="KW-1185">Reference proteome</keyword>
<evidence type="ECO:0000256" key="3">
    <source>
        <dbReference type="ARBA" id="ARBA00022786"/>
    </source>
</evidence>
<organism evidence="8 9">
    <name type="scientific">Rhamnella rubrinervis</name>
    <dbReference type="NCBI Taxonomy" id="2594499"/>
    <lineage>
        <taxon>Eukaryota</taxon>
        <taxon>Viridiplantae</taxon>
        <taxon>Streptophyta</taxon>
        <taxon>Embryophyta</taxon>
        <taxon>Tracheophyta</taxon>
        <taxon>Spermatophyta</taxon>
        <taxon>Magnoliopsida</taxon>
        <taxon>eudicotyledons</taxon>
        <taxon>Gunneridae</taxon>
        <taxon>Pentapetalae</taxon>
        <taxon>rosids</taxon>
        <taxon>fabids</taxon>
        <taxon>Rosales</taxon>
        <taxon>Rhamnaceae</taxon>
        <taxon>rhamnoid group</taxon>
        <taxon>Rhamneae</taxon>
        <taxon>Rhamnella</taxon>
    </lineage>
</organism>
<accession>A0A8K0HRI5</accession>
<dbReference type="InterPro" id="IPR038765">
    <property type="entry name" value="Papain-like_cys_pep_sf"/>
</dbReference>
<dbReference type="PROSITE" id="PS50600">
    <property type="entry name" value="ULP_PROTEASE"/>
    <property type="match status" value="1"/>
</dbReference>
<dbReference type="PANTHER" id="PTHR12606">
    <property type="entry name" value="SENTRIN/SUMO-SPECIFIC PROTEASE"/>
    <property type="match status" value="1"/>
</dbReference>
<dbReference type="FunFam" id="3.40.395.10:FF:000005">
    <property type="entry name" value="Ubiquitin-like-specific protease ESD4"/>
    <property type="match status" value="1"/>
</dbReference>
<dbReference type="Pfam" id="PF02902">
    <property type="entry name" value="Peptidase_C48"/>
    <property type="match status" value="1"/>
</dbReference>
<evidence type="ECO:0000313" key="8">
    <source>
        <dbReference type="EMBL" id="KAF3456224.1"/>
    </source>
</evidence>
<gene>
    <name evidence="8" type="ORF">FNV43_RR00874</name>
</gene>
<evidence type="ECO:0000256" key="6">
    <source>
        <dbReference type="SAM" id="MobiDB-lite"/>
    </source>
</evidence>
<sequence>MGALTSNRKRGDEWLSLNHAHPAINSPNFQVSKKPRYSSLQQTPDRLVSSKSAVARVSRYPEAKPPLRRIHAPCRTMKFGFGPTSSNRDSSTKEFGDTMGNFLSRRWREAKTIAFDACQFLRKDKEETELDTEVETDRASEDSSIEEIEVLEEDGREGLRVVLDQRSREVNGVVTNVGKMDAKFVDRGNQRPSSSVVSNVTLKVDSTEKMLDLLSLNSEHMAGDFPYKKMLESAEKRNPKLRMLDWEIEVNEKRRSFFQWLRPKKKPVEDTPREPFIPLTKDEEDVIERAFSANRRKVLIAHESSNIEITGEVLQCLRPGAWLNDEVINLYLELLKEREKRDPQKFLKCHFFNTFFYKKLISGSGYEYKSVRRWTTERKLGYGLIECDKIFVPVHKEIHWCLAIINKKDEKFQYLDSLRGRDTKVMKILARYYVDEVKEKSGKDIDVSSWKQEYVEDLPEQENGFDCGMFMIKYADFYSRGVGLCFNQEHMPYFRLRTAKEILRLRAD</sequence>
<dbReference type="EMBL" id="VOIH02000001">
    <property type="protein sequence ID" value="KAF3456224.1"/>
    <property type="molecule type" value="Genomic_DNA"/>
</dbReference>
<dbReference type="GO" id="GO:0006508">
    <property type="term" value="P:proteolysis"/>
    <property type="evidence" value="ECO:0007669"/>
    <property type="project" value="UniProtKB-KW"/>
</dbReference>
<feature type="domain" description="Ubiquitin-like protease family profile" evidence="7">
    <location>
        <begin position="307"/>
        <end position="478"/>
    </location>
</feature>
<dbReference type="GO" id="GO:0016929">
    <property type="term" value="F:deSUMOylase activity"/>
    <property type="evidence" value="ECO:0007669"/>
    <property type="project" value="TreeGrafter"/>
</dbReference>
<comment type="similarity">
    <text evidence="1">Belongs to the peptidase C48 family.</text>
</comment>
<dbReference type="GO" id="GO:0005634">
    <property type="term" value="C:nucleus"/>
    <property type="evidence" value="ECO:0007669"/>
    <property type="project" value="TreeGrafter"/>
</dbReference>
<keyword evidence="5" id="KW-0788">Thiol protease</keyword>
<dbReference type="PANTHER" id="PTHR12606:SF1">
    <property type="entry name" value="UBIQUITIN-LIKE-SPECIFIC PROTEASE 1A"/>
    <property type="match status" value="1"/>
</dbReference>
<keyword evidence="3" id="KW-0833">Ubl conjugation pathway</keyword>
<name>A0A8K0HRI5_9ROSA</name>
<feature type="region of interest" description="Disordered" evidence="6">
    <location>
        <begin position="25"/>
        <end position="52"/>
    </location>
</feature>
<dbReference type="Proteomes" id="UP000796880">
    <property type="component" value="Unassembled WGS sequence"/>
</dbReference>
<dbReference type="GO" id="GO:0016926">
    <property type="term" value="P:protein desumoylation"/>
    <property type="evidence" value="ECO:0007669"/>
    <property type="project" value="TreeGrafter"/>
</dbReference>
<comment type="caution">
    <text evidence="8">The sequence shown here is derived from an EMBL/GenBank/DDBJ whole genome shotgun (WGS) entry which is preliminary data.</text>
</comment>
<keyword evidence="2" id="KW-0645">Protease</keyword>
<dbReference type="InterPro" id="IPR003653">
    <property type="entry name" value="Peptidase_C48_C"/>
</dbReference>
<proteinExistence type="inferred from homology"/>